<feature type="transmembrane region" description="Helical" evidence="13">
    <location>
        <begin position="259"/>
        <end position="286"/>
    </location>
</feature>
<dbReference type="InterPro" id="IPR000719">
    <property type="entry name" value="Prot_kinase_dom"/>
</dbReference>
<keyword evidence="10 13" id="KW-0472">Membrane</keyword>
<evidence type="ECO:0000313" key="16">
    <source>
        <dbReference type="EMBL" id="ONK54831.1"/>
    </source>
</evidence>
<dbReference type="FunFam" id="3.80.10.10:FF:000234">
    <property type="entry name" value="Probable inactive receptor kinase RLK902"/>
    <property type="match status" value="1"/>
</dbReference>
<evidence type="ECO:0000256" key="2">
    <source>
        <dbReference type="ARBA" id="ARBA00022553"/>
    </source>
</evidence>
<dbReference type="GO" id="GO:0005524">
    <property type="term" value="F:ATP binding"/>
    <property type="evidence" value="ECO:0007669"/>
    <property type="project" value="UniProtKB-UniRule"/>
</dbReference>
<evidence type="ECO:0000259" key="15">
    <source>
        <dbReference type="PROSITE" id="PS50011"/>
    </source>
</evidence>
<evidence type="ECO:0000256" key="9">
    <source>
        <dbReference type="ARBA" id="ARBA00022989"/>
    </source>
</evidence>
<reference evidence="17" key="1">
    <citation type="journal article" date="2017" name="Nat. Commun.">
        <title>The asparagus genome sheds light on the origin and evolution of a young Y chromosome.</title>
        <authorList>
            <person name="Harkess A."/>
            <person name="Zhou J."/>
            <person name="Xu C."/>
            <person name="Bowers J.E."/>
            <person name="Van der Hulst R."/>
            <person name="Ayyampalayam S."/>
            <person name="Mercati F."/>
            <person name="Riccardi P."/>
            <person name="McKain M.R."/>
            <person name="Kakrana A."/>
            <person name="Tang H."/>
            <person name="Ray J."/>
            <person name="Groenendijk J."/>
            <person name="Arikit S."/>
            <person name="Mathioni S.M."/>
            <person name="Nakano M."/>
            <person name="Shan H."/>
            <person name="Telgmann-Rauber A."/>
            <person name="Kanno A."/>
            <person name="Yue Z."/>
            <person name="Chen H."/>
            <person name="Li W."/>
            <person name="Chen Y."/>
            <person name="Xu X."/>
            <person name="Zhang Y."/>
            <person name="Luo S."/>
            <person name="Chen H."/>
            <person name="Gao J."/>
            <person name="Mao Z."/>
            <person name="Pires J.C."/>
            <person name="Luo M."/>
            <person name="Kudrna D."/>
            <person name="Wing R.A."/>
            <person name="Meyers B.C."/>
            <person name="Yi K."/>
            <person name="Kong H."/>
            <person name="Lavrijsen P."/>
            <person name="Sunseri F."/>
            <person name="Falavigna A."/>
            <person name="Ye Y."/>
            <person name="Leebens-Mack J.H."/>
            <person name="Chen G."/>
        </authorList>
    </citation>
    <scope>NUCLEOTIDE SEQUENCE [LARGE SCALE GENOMIC DNA]</scope>
    <source>
        <strain evidence="17">cv. DH0086</strain>
    </source>
</reference>
<evidence type="ECO:0000256" key="8">
    <source>
        <dbReference type="ARBA" id="ARBA00022840"/>
    </source>
</evidence>
<comment type="subcellular location">
    <subcellularLocation>
        <location evidence="1">Cell membrane</location>
        <topology evidence="1">Single-pass membrane protein</topology>
    </subcellularLocation>
</comment>
<dbReference type="PANTHER" id="PTHR48010">
    <property type="entry name" value="OS05G0588300 PROTEIN"/>
    <property type="match status" value="1"/>
</dbReference>
<dbReference type="PROSITE" id="PS50011">
    <property type="entry name" value="PROTEIN_KINASE_DOM"/>
    <property type="match status" value="1"/>
</dbReference>
<evidence type="ECO:0000256" key="12">
    <source>
        <dbReference type="SAM" id="MobiDB-lite"/>
    </source>
</evidence>
<dbReference type="AlphaFoldDB" id="A0A1R3L5D5"/>
<keyword evidence="5 14" id="KW-0732">Signal</keyword>
<dbReference type="InterPro" id="IPR001611">
    <property type="entry name" value="Leu-rich_rpt"/>
</dbReference>
<dbReference type="FunFam" id="1.10.510.10:FF:000095">
    <property type="entry name" value="protein STRUBBELIG-RECEPTOR FAMILY 8"/>
    <property type="match status" value="1"/>
</dbReference>
<dbReference type="GO" id="GO:0005886">
    <property type="term" value="C:plasma membrane"/>
    <property type="evidence" value="ECO:0007669"/>
    <property type="project" value="UniProtKB-SubCell"/>
</dbReference>
<evidence type="ECO:0000256" key="3">
    <source>
        <dbReference type="ARBA" id="ARBA00022614"/>
    </source>
</evidence>
<evidence type="ECO:0000313" key="17">
    <source>
        <dbReference type="Proteomes" id="UP000243459"/>
    </source>
</evidence>
<dbReference type="PROSITE" id="PS00107">
    <property type="entry name" value="PROTEIN_KINASE_ATP"/>
    <property type="match status" value="1"/>
</dbReference>
<dbReference type="OMA" id="KSRCIGY"/>
<evidence type="ECO:0000256" key="10">
    <source>
        <dbReference type="ARBA" id="ARBA00023136"/>
    </source>
</evidence>
<name>A0A1R3L5D5_ASPOF</name>
<keyword evidence="2" id="KW-0597">Phosphoprotein</keyword>
<dbReference type="InterPro" id="IPR050994">
    <property type="entry name" value="At_inactive_RLKs"/>
</dbReference>
<dbReference type="InterPro" id="IPR011009">
    <property type="entry name" value="Kinase-like_dom_sf"/>
</dbReference>
<keyword evidence="4 13" id="KW-0812">Transmembrane</keyword>
<keyword evidence="3" id="KW-0433">Leucine-rich repeat</keyword>
<feature type="region of interest" description="Disordered" evidence="12">
    <location>
        <begin position="297"/>
        <end position="319"/>
    </location>
</feature>
<dbReference type="EMBL" id="KV864103">
    <property type="protein sequence ID" value="ONK54831.1"/>
    <property type="molecule type" value="Genomic_DNA"/>
</dbReference>
<dbReference type="Gramene" id="ONK54831">
    <property type="protein sequence ID" value="ONK54831"/>
    <property type="gene ID" value="A4U43_UnF10890"/>
</dbReference>
<evidence type="ECO:0000256" key="5">
    <source>
        <dbReference type="ARBA" id="ARBA00022729"/>
    </source>
</evidence>
<dbReference type="InterPro" id="IPR013210">
    <property type="entry name" value="LRR_N_plant-typ"/>
</dbReference>
<feature type="binding site" evidence="11">
    <location>
        <position position="381"/>
    </location>
    <ligand>
        <name>ATP</name>
        <dbReference type="ChEBI" id="CHEBI:30616"/>
    </ligand>
</feature>
<gene>
    <name evidence="16" type="ORF">A4U43_UnF10890</name>
</gene>
<dbReference type="SUPFAM" id="SSF52058">
    <property type="entry name" value="L domain-like"/>
    <property type="match status" value="1"/>
</dbReference>
<dbReference type="InterPro" id="IPR001245">
    <property type="entry name" value="Ser-Thr/Tyr_kinase_cat_dom"/>
</dbReference>
<accession>A0A1R3L5D5</accession>
<keyword evidence="8 11" id="KW-0067">ATP-binding</keyword>
<dbReference type="Proteomes" id="UP000243459">
    <property type="component" value="Unassembled WGS sequence"/>
</dbReference>
<dbReference type="SUPFAM" id="SSF56112">
    <property type="entry name" value="Protein kinase-like (PK-like)"/>
    <property type="match status" value="1"/>
</dbReference>
<dbReference type="Pfam" id="PF00560">
    <property type="entry name" value="LRR_1"/>
    <property type="match status" value="4"/>
</dbReference>
<evidence type="ECO:0000256" key="7">
    <source>
        <dbReference type="ARBA" id="ARBA00022741"/>
    </source>
</evidence>
<feature type="chain" id="PRO_5012639058" description="Protein kinase domain-containing protein" evidence="14">
    <location>
        <begin position="31"/>
        <end position="619"/>
    </location>
</feature>
<evidence type="ECO:0000256" key="13">
    <source>
        <dbReference type="SAM" id="Phobius"/>
    </source>
</evidence>
<dbReference type="Pfam" id="PF08263">
    <property type="entry name" value="LRRNT_2"/>
    <property type="match status" value="1"/>
</dbReference>
<dbReference type="FunFam" id="3.30.200.20:FF:000307">
    <property type="entry name" value="pollen receptor-like kinase 1"/>
    <property type="match status" value="1"/>
</dbReference>
<keyword evidence="9 13" id="KW-1133">Transmembrane helix</keyword>
<dbReference type="OrthoDB" id="69842at2759"/>
<dbReference type="GO" id="GO:0004672">
    <property type="term" value="F:protein kinase activity"/>
    <property type="evidence" value="ECO:0007669"/>
    <property type="project" value="InterPro"/>
</dbReference>
<dbReference type="Gene3D" id="3.80.10.10">
    <property type="entry name" value="Ribonuclease Inhibitor"/>
    <property type="match status" value="2"/>
</dbReference>
<sequence length="619" mass="67981">MVHLKLKFISLASPSIFLILLLCLPSPSTSDLSSEKQALLSFANSLHHGPRLNWKPNTPICSSWIGVNCTRDQTHVLSIRLPGIGLYGEIPPNTLGKLNHLQVLSLRSNRLIGNLPVDILSLHSLHFLYLQQNAFSGDIPSSLSLGLISLDLSYNSFSGEMPLAIQNLSQLVVLNLQNNSLSGPIPDLKLPTLRRLNLSHNNLNGSIPFSLQNFSNDSFTGNIQLCGPPLPQCSAVLPSPSSPLPIFPQSSEESYKKKLSAGGIIVIVASVIALFLLVIIVLVLCFMKKKEGKESVASKANGLGSGNNERPKEEHSSGVPMAKKNKLIFFDGCSYTFNLEDLLRASAEVLGKGSYGTAYKAVLDDGCVVVVKRLKEVAAGKKEFEQQMKMIERVGNHAHILPIRAYYYSKDEKLLVYDYVSGGSLYTLLHGNHGGTGKTPLDWDSRVKILLDAAKAICHIHSKPLGKLIHGNIKPSNILLTRDHHSIIISDHGLTPLMTPSSTTSKLSLGYRAPESIMSRKCNVKSDVYSFGVVLLETLTRKSPDEVVDLPRWVHSVVREEWTSEVFDAELVRHKNVEEEMVQMLRLGLACVCRVPEERPGMEEVARVIEEIGRSSSEG</sequence>
<proteinExistence type="predicted"/>
<dbReference type="InterPro" id="IPR017441">
    <property type="entry name" value="Protein_kinase_ATP_BS"/>
</dbReference>
<evidence type="ECO:0000256" key="1">
    <source>
        <dbReference type="ARBA" id="ARBA00004162"/>
    </source>
</evidence>
<dbReference type="InterPro" id="IPR032675">
    <property type="entry name" value="LRR_dom_sf"/>
</dbReference>
<keyword evidence="6" id="KW-0677">Repeat</keyword>
<keyword evidence="17" id="KW-1185">Reference proteome</keyword>
<dbReference type="Gene3D" id="3.30.200.20">
    <property type="entry name" value="Phosphorylase Kinase, domain 1"/>
    <property type="match status" value="1"/>
</dbReference>
<organism evidence="16 17">
    <name type="scientific">Asparagus officinalis</name>
    <name type="common">Garden asparagus</name>
    <dbReference type="NCBI Taxonomy" id="4686"/>
    <lineage>
        <taxon>Eukaryota</taxon>
        <taxon>Viridiplantae</taxon>
        <taxon>Streptophyta</taxon>
        <taxon>Embryophyta</taxon>
        <taxon>Tracheophyta</taxon>
        <taxon>Spermatophyta</taxon>
        <taxon>Magnoliopsida</taxon>
        <taxon>Liliopsida</taxon>
        <taxon>Asparagales</taxon>
        <taxon>Asparagaceae</taxon>
        <taxon>Asparagoideae</taxon>
        <taxon>Asparagus</taxon>
    </lineage>
</organism>
<dbReference type="PANTHER" id="PTHR48010:SF59">
    <property type="entry name" value="PROTEIN KINASE DOMAIN-CONTAINING PROTEIN"/>
    <property type="match status" value="1"/>
</dbReference>
<keyword evidence="7 11" id="KW-0547">Nucleotide-binding</keyword>
<protein>
    <recommendedName>
        <fullName evidence="15">Protein kinase domain-containing protein</fullName>
    </recommendedName>
</protein>
<evidence type="ECO:0000256" key="4">
    <source>
        <dbReference type="ARBA" id="ARBA00022692"/>
    </source>
</evidence>
<evidence type="ECO:0000256" key="14">
    <source>
        <dbReference type="SAM" id="SignalP"/>
    </source>
</evidence>
<evidence type="ECO:0000256" key="11">
    <source>
        <dbReference type="PROSITE-ProRule" id="PRU10141"/>
    </source>
</evidence>
<dbReference type="Pfam" id="PF07714">
    <property type="entry name" value="PK_Tyr_Ser-Thr"/>
    <property type="match status" value="1"/>
</dbReference>
<feature type="domain" description="Protein kinase" evidence="15">
    <location>
        <begin position="344"/>
        <end position="612"/>
    </location>
</feature>
<evidence type="ECO:0000256" key="6">
    <source>
        <dbReference type="ARBA" id="ARBA00022737"/>
    </source>
</evidence>
<feature type="signal peptide" evidence="14">
    <location>
        <begin position="1"/>
        <end position="30"/>
    </location>
</feature>
<dbReference type="Gene3D" id="1.10.510.10">
    <property type="entry name" value="Transferase(Phosphotransferase) domain 1"/>
    <property type="match status" value="1"/>
</dbReference>